<dbReference type="SUPFAM" id="SSF49764">
    <property type="entry name" value="HSP20-like chaperones"/>
    <property type="match status" value="1"/>
</dbReference>
<evidence type="ECO:0000259" key="4">
    <source>
        <dbReference type="PROSITE" id="PS01031"/>
    </source>
</evidence>
<dbReference type="CDD" id="cd06526">
    <property type="entry name" value="metazoan_ACD"/>
    <property type="match status" value="1"/>
</dbReference>
<dbReference type="GO" id="GO:0051082">
    <property type="term" value="F:unfolded protein binding"/>
    <property type="evidence" value="ECO:0007669"/>
    <property type="project" value="TreeGrafter"/>
</dbReference>
<dbReference type="Gene3D" id="2.60.40.790">
    <property type="match status" value="1"/>
</dbReference>
<organism evidence="5 6">
    <name type="scientific">Phyllotreta striolata</name>
    <name type="common">Striped flea beetle</name>
    <name type="synonym">Crioceris striolata</name>
    <dbReference type="NCBI Taxonomy" id="444603"/>
    <lineage>
        <taxon>Eukaryota</taxon>
        <taxon>Metazoa</taxon>
        <taxon>Ecdysozoa</taxon>
        <taxon>Arthropoda</taxon>
        <taxon>Hexapoda</taxon>
        <taxon>Insecta</taxon>
        <taxon>Pterygota</taxon>
        <taxon>Neoptera</taxon>
        <taxon>Endopterygota</taxon>
        <taxon>Coleoptera</taxon>
        <taxon>Polyphaga</taxon>
        <taxon>Cucujiformia</taxon>
        <taxon>Chrysomeloidea</taxon>
        <taxon>Chrysomelidae</taxon>
        <taxon>Galerucinae</taxon>
        <taxon>Alticini</taxon>
        <taxon>Phyllotreta</taxon>
    </lineage>
</organism>
<evidence type="ECO:0000256" key="1">
    <source>
        <dbReference type="ARBA" id="ARBA00023016"/>
    </source>
</evidence>
<dbReference type="InterPro" id="IPR001436">
    <property type="entry name" value="Alpha-crystallin/sHSP_animal"/>
</dbReference>
<proteinExistence type="inferred from homology"/>
<dbReference type="Pfam" id="PF00011">
    <property type="entry name" value="HSP20"/>
    <property type="match status" value="1"/>
</dbReference>
<accession>A0A9N9TDV0</accession>
<dbReference type="PANTHER" id="PTHR45640:SF13">
    <property type="entry name" value="HEAT SHOCK PROTEIN 22-RELATED"/>
    <property type="match status" value="1"/>
</dbReference>
<dbReference type="GO" id="GO:0005737">
    <property type="term" value="C:cytoplasm"/>
    <property type="evidence" value="ECO:0007669"/>
    <property type="project" value="TreeGrafter"/>
</dbReference>
<reference evidence="5" key="1">
    <citation type="submission" date="2022-01" db="EMBL/GenBank/DDBJ databases">
        <authorList>
            <person name="King R."/>
        </authorList>
    </citation>
    <scope>NUCLEOTIDE SEQUENCE</scope>
</reference>
<evidence type="ECO:0000256" key="3">
    <source>
        <dbReference type="RuleBase" id="RU003616"/>
    </source>
</evidence>
<evidence type="ECO:0000256" key="2">
    <source>
        <dbReference type="PROSITE-ProRule" id="PRU00285"/>
    </source>
</evidence>
<dbReference type="AlphaFoldDB" id="A0A9N9TDV0"/>
<feature type="domain" description="SHSP" evidence="4">
    <location>
        <begin position="44"/>
        <end position="154"/>
    </location>
</feature>
<dbReference type="Proteomes" id="UP001153712">
    <property type="component" value="Chromosome 1"/>
</dbReference>
<dbReference type="PROSITE" id="PS01031">
    <property type="entry name" value="SHSP"/>
    <property type="match status" value="1"/>
</dbReference>
<dbReference type="GO" id="GO:0009408">
    <property type="term" value="P:response to heat"/>
    <property type="evidence" value="ECO:0007669"/>
    <property type="project" value="TreeGrafter"/>
</dbReference>
<dbReference type="GO" id="GO:0042026">
    <property type="term" value="P:protein refolding"/>
    <property type="evidence" value="ECO:0007669"/>
    <property type="project" value="TreeGrafter"/>
</dbReference>
<sequence>MSHVPIIFREFMRPLRMMEYQMRQAEELLRPSFHYFNFPRVRLEYPDEASHQEEAVVEDKDKFQVKLNLQDFKPEDITIKTVDGNAIHIEAKHELKHDNDKGFELKQLVRRFVLPSGHDIQNSYSTLSADGVLTITTPKIAKAIEEKTIPITHEKGAEESK</sequence>
<dbReference type="EMBL" id="OU900094">
    <property type="protein sequence ID" value="CAG9853802.1"/>
    <property type="molecule type" value="Genomic_DNA"/>
</dbReference>
<dbReference type="OrthoDB" id="1431247at2759"/>
<comment type="similarity">
    <text evidence="2 3">Belongs to the small heat shock protein (HSP20) family.</text>
</comment>
<gene>
    <name evidence="5" type="ORF">PHYEVI_LOCUS273</name>
</gene>
<dbReference type="GO" id="GO:0005634">
    <property type="term" value="C:nucleus"/>
    <property type="evidence" value="ECO:0007669"/>
    <property type="project" value="TreeGrafter"/>
</dbReference>
<evidence type="ECO:0000313" key="6">
    <source>
        <dbReference type="Proteomes" id="UP001153712"/>
    </source>
</evidence>
<keyword evidence="6" id="KW-1185">Reference proteome</keyword>
<dbReference type="InterPro" id="IPR008978">
    <property type="entry name" value="HSP20-like_chaperone"/>
</dbReference>
<protein>
    <recommendedName>
        <fullName evidence="4">SHSP domain-containing protein</fullName>
    </recommendedName>
</protein>
<keyword evidence="1" id="KW-0346">Stress response</keyword>
<dbReference type="InterPro" id="IPR002068">
    <property type="entry name" value="A-crystallin/Hsp20_dom"/>
</dbReference>
<dbReference type="PANTHER" id="PTHR45640">
    <property type="entry name" value="HEAT SHOCK PROTEIN HSP-12.2-RELATED"/>
    <property type="match status" value="1"/>
</dbReference>
<dbReference type="PRINTS" id="PR00299">
    <property type="entry name" value="ACRYSTALLIN"/>
</dbReference>
<evidence type="ECO:0000313" key="5">
    <source>
        <dbReference type="EMBL" id="CAG9853802.1"/>
    </source>
</evidence>
<name>A0A9N9TDV0_PHYSR</name>